<evidence type="ECO:0000313" key="3">
    <source>
        <dbReference type="Proteomes" id="UP000320762"/>
    </source>
</evidence>
<evidence type="ECO:0000256" key="1">
    <source>
        <dbReference type="SAM" id="MobiDB-lite"/>
    </source>
</evidence>
<sequence length="196" mass="21193">MRPNRAKSRRVDITDGDLAEGGRRVCGAQHPKEEGTRVGARGCKKATTGTRLDVRALLLVGQAVSARVTRATAPFEGRGRDFRGSRCWRSLERGGNARRDLLRVMQRAASVASLSGGACGERGGAQSAQGPGTKGDRGNGARACAGMVRRRIFRGRNHGRGRRWATGSSKFVSVSQTTRSYWGKGTYRREEQDGGF</sequence>
<reference evidence="2 3" key="1">
    <citation type="journal article" date="2019" name="New Phytol.">
        <title>Comparative genomics reveals unique wood-decay strategies and fruiting body development in the Schizophyllaceae.</title>
        <authorList>
            <person name="Almasi E."/>
            <person name="Sahu N."/>
            <person name="Krizsan K."/>
            <person name="Balint B."/>
            <person name="Kovacs G.M."/>
            <person name="Kiss B."/>
            <person name="Cseklye J."/>
            <person name="Drula E."/>
            <person name="Henrissat B."/>
            <person name="Nagy I."/>
            <person name="Chovatia M."/>
            <person name="Adam C."/>
            <person name="LaButti K."/>
            <person name="Lipzen A."/>
            <person name="Riley R."/>
            <person name="Grigoriev I.V."/>
            <person name="Nagy L.G."/>
        </authorList>
    </citation>
    <scope>NUCLEOTIDE SEQUENCE [LARGE SCALE GENOMIC DNA]</scope>
    <source>
        <strain evidence="2 3">NL-1724</strain>
    </source>
</reference>
<dbReference type="EMBL" id="VDMD01000035">
    <property type="protein sequence ID" value="TRM58491.1"/>
    <property type="molecule type" value="Genomic_DNA"/>
</dbReference>
<proteinExistence type="predicted"/>
<gene>
    <name evidence="2" type="ORF">BD626DRAFT_183294</name>
</gene>
<accession>A0A550C112</accession>
<name>A0A550C112_9AGAR</name>
<protein>
    <submittedName>
        <fullName evidence="2">Uncharacterized protein</fullName>
    </submittedName>
</protein>
<organism evidence="2 3">
    <name type="scientific">Schizophyllum amplum</name>
    <dbReference type="NCBI Taxonomy" id="97359"/>
    <lineage>
        <taxon>Eukaryota</taxon>
        <taxon>Fungi</taxon>
        <taxon>Dikarya</taxon>
        <taxon>Basidiomycota</taxon>
        <taxon>Agaricomycotina</taxon>
        <taxon>Agaricomycetes</taxon>
        <taxon>Agaricomycetidae</taxon>
        <taxon>Agaricales</taxon>
        <taxon>Schizophyllaceae</taxon>
        <taxon>Schizophyllum</taxon>
    </lineage>
</organism>
<feature type="region of interest" description="Disordered" evidence="1">
    <location>
        <begin position="115"/>
        <end position="142"/>
    </location>
</feature>
<comment type="caution">
    <text evidence="2">The sequence shown here is derived from an EMBL/GenBank/DDBJ whole genome shotgun (WGS) entry which is preliminary data.</text>
</comment>
<keyword evidence="3" id="KW-1185">Reference proteome</keyword>
<dbReference type="Proteomes" id="UP000320762">
    <property type="component" value="Unassembled WGS sequence"/>
</dbReference>
<evidence type="ECO:0000313" key="2">
    <source>
        <dbReference type="EMBL" id="TRM58491.1"/>
    </source>
</evidence>
<dbReference type="AlphaFoldDB" id="A0A550C112"/>